<dbReference type="Gene3D" id="3.40.50.300">
    <property type="entry name" value="P-loop containing nucleotide triphosphate hydrolases"/>
    <property type="match status" value="1"/>
</dbReference>
<protein>
    <recommendedName>
        <fullName evidence="2">NACHT domain-containing protein</fullName>
    </recommendedName>
</protein>
<keyword evidence="4" id="KW-1185">Reference proteome</keyword>
<dbReference type="InterPro" id="IPR027417">
    <property type="entry name" value="P-loop_NTPase"/>
</dbReference>
<feature type="region of interest" description="Disordered" evidence="1">
    <location>
        <begin position="1"/>
        <end position="29"/>
    </location>
</feature>
<comment type="caution">
    <text evidence="3">The sequence shown here is derived from an EMBL/GenBank/DDBJ whole genome shotgun (WGS) entry which is preliminary data.</text>
</comment>
<reference evidence="3 4" key="1">
    <citation type="journal article" date="2020" name="Fungal Divers.">
        <title>Resolving the Mortierellaceae phylogeny through synthesis of multi-gene phylogenetics and phylogenomics.</title>
        <authorList>
            <person name="Vandepol N."/>
            <person name="Liber J."/>
            <person name="Desiro A."/>
            <person name="Na H."/>
            <person name="Kennedy M."/>
            <person name="Barry K."/>
            <person name="Grigoriev I.V."/>
            <person name="Miller A.N."/>
            <person name="O'Donnell K."/>
            <person name="Stajich J.E."/>
            <person name="Bonito G."/>
        </authorList>
    </citation>
    <scope>NUCLEOTIDE SEQUENCE [LARGE SCALE GENOMIC DNA]</scope>
    <source>
        <strain evidence="3 4">AD045</strain>
    </source>
</reference>
<gene>
    <name evidence="3" type="ORF">BGZ96_005441</name>
</gene>
<dbReference type="EMBL" id="JAAAIM010002553">
    <property type="protein sequence ID" value="KAG0272160.1"/>
    <property type="molecule type" value="Genomic_DNA"/>
</dbReference>
<evidence type="ECO:0000259" key="2">
    <source>
        <dbReference type="Pfam" id="PF05729"/>
    </source>
</evidence>
<dbReference type="Proteomes" id="UP001194696">
    <property type="component" value="Unassembled WGS sequence"/>
</dbReference>
<proteinExistence type="predicted"/>
<sequence length="262" mass="29600">MSSPPPIPSSSTSSDSGKTVAERKRPHSIVEQPVKVRRVGDTTADDYELTQGQDVAFIDSLIHTLRGQRLDDYKQPVYIFPMAKASLSASDYALFPLMDKVKDFLTGSSQVMLVLGDSGAGKSTFNRHLEHELWQGYKAGGRIPLFINLPALEKTEKELIAEQLRIYRFPETQIQELEQHRQFVLICDGYDESQLSSNLHTTNLLNRSGQRDTKMLITCRSQYLGPEYRIRFVPKAEGGYHQAADDLYMEAVIAPFSEKQIE</sequence>
<dbReference type="InterPro" id="IPR007111">
    <property type="entry name" value="NACHT_NTPase"/>
</dbReference>
<evidence type="ECO:0000256" key="1">
    <source>
        <dbReference type="SAM" id="MobiDB-lite"/>
    </source>
</evidence>
<feature type="non-terminal residue" evidence="3">
    <location>
        <position position="262"/>
    </location>
</feature>
<evidence type="ECO:0000313" key="4">
    <source>
        <dbReference type="Proteomes" id="UP001194696"/>
    </source>
</evidence>
<name>A0ABQ7JHA7_9FUNG</name>
<dbReference type="Pfam" id="PF05729">
    <property type="entry name" value="NACHT"/>
    <property type="match status" value="1"/>
</dbReference>
<organism evidence="3 4">
    <name type="scientific">Linnemannia gamsii</name>
    <dbReference type="NCBI Taxonomy" id="64522"/>
    <lineage>
        <taxon>Eukaryota</taxon>
        <taxon>Fungi</taxon>
        <taxon>Fungi incertae sedis</taxon>
        <taxon>Mucoromycota</taxon>
        <taxon>Mortierellomycotina</taxon>
        <taxon>Mortierellomycetes</taxon>
        <taxon>Mortierellales</taxon>
        <taxon>Mortierellaceae</taxon>
        <taxon>Linnemannia</taxon>
    </lineage>
</organism>
<dbReference type="SUPFAM" id="SSF52540">
    <property type="entry name" value="P-loop containing nucleoside triphosphate hydrolases"/>
    <property type="match status" value="1"/>
</dbReference>
<evidence type="ECO:0000313" key="3">
    <source>
        <dbReference type="EMBL" id="KAG0272160.1"/>
    </source>
</evidence>
<accession>A0ABQ7JHA7</accession>
<feature type="domain" description="NACHT" evidence="2">
    <location>
        <begin position="111"/>
        <end position="224"/>
    </location>
</feature>